<evidence type="ECO:0008006" key="7">
    <source>
        <dbReference type="Google" id="ProtNLM"/>
    </source>
</evidence>
<keyword evidence="2" id="KW-0493">Microtubule</keyword>
<name>A0A815MTV7_9BILA</name>
<dbReference type="SUPFAM" id="SSF55307">
    <property type="entry name" value="Tubulin C-terminal domain-like"/>
    <property type="match status" value="1"/>
</dbReference>
<gene>
    <name evidence="5" type="ORF">RFH988_LOCUS35689</name>
</gene>
<organism evidence="5 6">
    <name type="scientific">Rotaria sordida</name>
    <dbReference type="NCBI Taxonomy" id="392033"/>
    <lineage>
        <taxon>Eukaryota</taxon>
        <taxon>Metazoa</taxon>
        <taxon>Spiralia</taxon>
        <taxon>Gnathifera</taxon>
        <taxon>Rotifera</taxon>
        <taxon>Eurotatoria</taxon>
        <taxon>Bdelloidea</taxon>
        <taxon>Philodinida</taxon>
        <taxon>Philodinidae</taxon>
        <taxon>Rotaria</taxon>
    </lineage>
</organism>
<reference evidence="5" key="1">
    <citation type="submission" date="2021-02" db="EMBL/GenBank/DDBJ databases">
        <authorList>
            <person name="Nowell W R."/>
        </authorList>
    </citation>
    <scope>NUCLEOTIDE SEQUENCE</scope>
</reference>
<evidence type="ECO:0000256" key="1">
    <source>
        <dbReference type="ARBA" id="ARBA00009636"/>
    </source>
</evidence>
<dbReference type="AlphaFoldDB" id="A0A815MTV7"/>
<evidence type="ECO:0000313" key="6">
    <source>
        <dbReference type="Proteomes" id="UP000663882"/>
    </source>
</evidence>
<accession>A0A815MTV7</accession>
<comment type="similarity">
    <text evidence="1">Belongs to the tubulin family.</text>
</comment>
<dbReference type="GO" id="GO:0005525">
    <property type="term" value="F:GTP binding"/>
    <property type="evidence" value="ECO:0007669"/>
    <property type="project" value="UniProtKB-KW"/>
</dbReference>
<dbReference type="OrthoDB" id="9982932at2759"/>
<sequence length="715" mass="84427">MKHICHSITCLLDLPDEILLIICRYLSSYDILYAFYTPLKSEQRLHRMILNHRTRIKIDGIKINEYNYLSKLFSHSKVPLRPKSLILNNEHVTCLTYYYFSSTPEDVIRSMFRNLEHLTLTNCSHKDLQYLNKYIENLTELQYLHIVVQRPDANENMDDLETCNILFNQLLFNKKQISSIHTIDYKIYNGLLLSESLRFHNNLQNVNLVLQTIDDLYILLNGLVPNVQKMIIKLCQARIVPCYYPQSIRWICSRLIDFTLFESSIKFIVDDMKSIFAYMTNLTKLTLSIHDTFDPLFCHGPTIESILNEYLPHLLQFHYTITHHITKRNLIKNFVQWPMNVTYYGTKNFRWVHIYSLPWPANKNDKRQLPVVRYGSNSSVSSDVKRSACRKWVTITKDDEFSLLNTEYDHGHTSIIQPSIYHLIVKRFLSSEKEMSILAHQFPYVKYLNLNLPLDECAFINCLNILRDRENNITTKSCYWTELIYFSTKLCGIHTDIISKNRQLYDWLIQYTNLKLTTPTNNDLNHSISSTMFGLTICLRFPRNNTAIQDLFKRISEQFRAIFARKAFVYPYICEGMDEIKFTEVEFDMSDSVSKYQQYQDSTIENIFKTRILLLEMEYIPCVVLINLERKTIDSVRSDPFDQLFRSNNFIYKTQLCGCLQGFQMCHSLDNRIESGIMMRFNVIPSSKVSEIVVEPTIFHDRISMKEVDQHMLNI</sequence>
<dbReference type="InterPro" id="IPR023123">
    <property type="entry name" value="Tubulin_C"/>
</dbReference>
<dbReference type="InterPro" id="IPR036525">
    <property type="entry name" value="Tubulin/FtsZ_GTPase_sf"/>
</dbReference>
<protein>
    <recommendedName>
        <fullName evidence="7">F-box domain-containing protein</fullName>
    </recommendedName>
</protein>
<dbReference type="SUPFAM" id="SSF52490">
    <property type="entry name" value="Tubulin nucleotide-binding domain-like"/>
    <property type="match status" value="1"/>
</dbReference>
<comment type="caution">
    <text evidence="5">The sequence shown here is derived from an EMBL/GenBank/DDBJ whole genome shotgun (WGS) entry which is preliminary data.</text>
</comment>
<proteinExistence type="inferred from homology"/>
<dbReference type="Gene3D" id="1.10.287.600">
    <property type="entry name" value="Helix hairpin bin"/>
    <property type="match status" value="1"/>
</dbReference>
<dbReference type="PANTHER" id="PTHR36527:SF3">
    <property type="entry name" value="OS01G0282866 PROTEIN"/>
    <property type="match status" value="1"/>
</dbReference>
<dbReference type="InterPro" id="IPR008280">
    <property type="entry name" value="Tub_FtsZ_C"/>
</dbReference>
<dbReference type="EMBL" id="CAJNOO010005582">
    <property type="protein sequence ID" value="CAF1424304.1"/>
    <property type="molecule type" value="Genomic_DNA"/>
</dbReference>
<evidence type="ECO:0000256" key="4">
    <source>
        <dbReference type="ARBA" id="ARBA00023134"/>
    </source>
</evidence>
<evidence type="ECO:0000256" key="3">
    <source>
        <dbReference type="ARBA" id="ARBA00022741"/>
    </source>
</evidence>
<dbReference type="PANTHER" id="PTHR36527">
    <property type="entry name" value="OS01G0282866 PROTEIN"/>
    <property type="match status" value="1"/>
</dbReference>
<keyword evidence="4" id="KW-0342">GTP-binding</keyword>
<keyword evidence="3" id="KW-0547">Nucleotide-binding</keyword>
<evidence type="ECO:0000256" key="2">
    <source>
        <dbReference type="ARBA" id="ARBA00022701"/>
    </source>
</evidence>
<dbReference type="Proteomes" id="UP000663882">
    <property type="component" value="Unassembled WGS sequence"/>
</dbReference>
<dbReference type="GO" id="GO:0005874">
    <property type="term" value="C:microtubule"/>
    <property type="evidence" value="ECO:0007669"/>
    <property type="project" value="UniProtKB-KW"/>
</dbReference>
<evidence type="ECO:0000313" key="5">
    <source>
        <dbReference type="EMBL" id="CAF1424304.1"/>
    </source>
</evidence>